<evidence type="ECO:0008006" key="8">
    <source>
        <dbReference type="Google" id="ProtNLM"/>
    </source>
</evidence>
<dbReference type="GO" id="GO:0008171">
    <property type="term" value="F:O-methyltransferase activity"/>
    <property type="evidence" value="ECO:0007669"/>
    <property type="project" value="InterPro"/>
</dbReference>
<dbReference type="AlphaFoldDB" id="A0A0E0P5F3"/>
<dbReference type="Gene3D" id="3.40.50.150">
    <property type="entry name" value="Vaccinia Virus protein VP39"/>
    <property type="match status" value="2"/>
</dbReference>
<feature type="domain" description="O-methyltransferase dimerisation" evidence="5">
    <location>
        <begin position="30"/>
        <end position="125"/>
    </location>
</feature>
<proteinExistence type="predicted"/>
<keyword evidence="1" id="KW-0489">Methyltransferase</keyword>
<dbReference type="InterPro" id="IPR036390">
    <property type="entry name" value="WH_DNA-bd_sf"/>
</dbReference>
<feature type="domain" description="O-methyltransferase C-terminal" evidence="4">
    <location>
        <begin position="251"/>
        <end position="307"/>
    </location>
</feature>
<protein>
    <recommendedName>
        <fullName evidence="8">O-methyltransferase domain-containing protein</fullName>
    </recommendedName>
</protein>
<evidence type="ECO:0000313" key="6">
    <source>
        <dbReference type="EnsemblPlants" id="ORUFI04G03440.2"/>
    </source>
</evidence>
<dbReference type="Gene3D" id="1.10.10.10">
    <property type="entry name" value="Winged helix-like DNA-binding domain superfamily/Winged helix DNA-binding domain"/>
    <property type="match status" value="1"/>
</dbReference>
<evidence type="ECO:0000259" key="5">
    <source>
        <dbReference type="Pfam" id="PF08100"/>
    </source>
</evidence>
<keyword evidence="3" id="KW-0949">S-adenosyl-L-methionine</keyword>
<reference evidence="6" key="2">
    <citation type="submission" date="2015-06" db="UniProtKB">
        <authorList>
            <consortium name="EnsemblPlants"/>
        </authorList>
    </citation>
    <scope>IDENTIFICATION</scope>
</reference>
<dbReference type="InterPro" id="IPR036388">
    <property type="entry name" value="WH-like_DNA-bd_sf"/>
</dbReference>
<dbReference type="SUPFAM" id="SSF46785">
    <property type="entry name" value="Winged helix' DNA-binding domain"/>
    <property type="match status" value="1"/>
</dbReference>
<dbReference type="PIRSF" id="PIRSF005739">
    <property type="entry name" value="O-mtase"/>
    <property type="match status" value="1"/>
</dbReference>
<dbReference type="InterPro" id="IPR029063">
    <property type="entry name" value="SAM-dependent_MTases_sf"/>
</dbReference>
<keyword evidence="7" id="KW-1185">Reference proteome</keyword>
<dbReference type="SUPFAM" id="SSF53335">
    <property type="entry name" value="S-adenosyl-L-methionine-dependent methyltransferases"/>
    <property type="match status" value="1"/>
</dbReference>
<dbReference type="Pfam" id="PF00891">
    <property type="entry name" value="Methyltransf_2"/>
    <property type="match status" value="2"/>
</dbReference>
<dbReference type="InterPro" id="IPR001077">
    <property type="entry name" value="COMT_C"/>
</dbReference>
<evidence type="ECO:0000256" key="2">
    <source>
        <dbReference type="ARBA" id="ARBA00022679"/>
    </source>
</evidence>
<evidence type="ECO:0000256" key="1">
    <source>
        <dbReference type="ARBA" id="ARBA00022603"/>
    </source>
</evidence>
<dbReference type="Pfam" id="PF08100">
    <property type="entry name" value="Dimerisation"/>
    <property type="match status" value="1"/>
</dbReference>
<name>A0A0E0P5F3_ORYRU</name>
<dbReference type="GO" id="GO:0046983">
    <property type="term" value="F:protein dimerization activity"/>
    <property type="evidence" value="ECO:0007669"/>
    <property type="project" value="InterPro"/>
</dbReference>
<dbReference type="InterPro" id="IPR016461">
    <property type="entry name" value="COMT-like"/>
</dbReference>
<accession>A0A0E0P5F3</accession>
<sequence>MASGISRTLATGVAAAGGDDEEEATWLHALELISGFTVSMTLRAAIQLGLIDALTAAATDGRALTAGELVAQLPAVDDAGAASSVDRMLRLLASFNVVRCSTEAGPGGDPLRRYSPAPVCRWFTAGDNHQGSLAPRLMLDVDEDNLSTWHQMAAAVVSGGPSAFERAHGMPLFEYMGTNHRFNMLFNQAMSQQSMMVMNKLLDRFHGFDGISVLVDVGGGTGVTLKMIISRYKHITGVNFDLPHSMLLRNDNGKVIVVDIVLPATPKPVPEAQNPLRMDVMMLNNLRGGKIRTEQEYAKLAMDSGFSGSFRTTYIFANFMAIELCK</sequence>
<dbReference type="FunFam" id="1.10.10.10:FF:000473">
    <property type="entry name" value="Caffeic acid O-methyltransferase"/>
    <property type="match status" value="1"/>
</dbReference>
<dbReference type="EnsemblPlants" id="ORUFI04G03440.2">
    <property type="protein sequence ID" value="ORUFI04G03440.2"/>
    <property type="gene ID" value="ORUFI04G03440"/>
</dbReference>
<dbReference type="GO" id="GO:0032259">
    <property type="term" value="P:methylation"/>
    <property type="evidence" value="ECO:0007669"/>
    <property type="project" value="UniProtKB-KW"/>
</dbReference>
<evidence type="ECO:0000259" key="4">
    <source>
        <dbReference type="Pfam" id="PF00891"/>
    </source>
</evidence>
<evidence type="ECO:0000313" key="7">
    <source>
        <dbReference type="Proteomes" id="UP000008022"/>
    </source>
</evidence>
<keyword evidence="2" id="KW-0808">Transferase</keyword>
<evidence type="ECO:0000256" key="3">
    <source>
        <dbReference type="ARBA" id="ARBA00022691"/>
    </source>
</evidence>
<dbReference type="PROSITE" id="PS51683">
    <property type="entry name" value="SAM_OMT_II"/>
    <property type="match status" value="1"/>
</dbReference>
<reference evidence="7" key="1">
    <citation type="submission" date="2013-06" db="EMBL/GenBank/DDBJ databases">
        <authorList>
            <person name="Zhao Q."/>
        </authorList>
    </citation>
    <scope>NUCLEOTIDE SEQUENCE</scope>
    <source>
        <strain evidence="7">cv. W1943</strain>
    </source>
</reference>
<organism evidence="6 7">
    <name type="scientific">Oryza rufipogon</name>
    <name type="common">Brownbeard rice</name>
    <name type="synonym">Asian wild rice</name>
    <dbReference type="NCBI Taxonomy" id="4529"/>
    <lineage>
        <taxon>Eukaryota</taxon>
        <taxon>Viridiplantae</taxon>
        <taxon>Streptophyta</taxon>
        <taxon>Embryophyta</taxon>
        <taxon>Tracheophyta</taxon>
        <taxon>Spermatophyta</taxon>
        <taxon>Magnoliopsida</taxon>
        <taxon>Liliopsida</taxon>
        <taxon>Poales</taxon>
        <taxon>Poaceae</taxon>
        <taxon>BOP clade</taxon>
        <taxon>Oryzoideae</taxon>
        <taxon>Oryzeae</taxon>
        <taxon>Oryzinae</taxon>
        <taxon>Oryza</taxon>
    </lineage>
</organism>
<feature type="domain" description="O-methyltransferase C-terminal" evidence="4">
    <location>
        <begin position="149"/>
        <end position="244"/>
    </location>
</feature>
<dbReference type="Gramene" id="ORUFI04G03440.2">
    <property type="protein sequence ID" value="ORUFI04G03440.2"/>
    <property type="gene ID" value="ORUFI04G03440"/>
</dbReference>
<dbReference type="InterPro" id="IPR012967">
    <property type="entry name" value="COMT_dimerisation"/>
</dbReference>
<dbReference type="Proteomes" id="UP000008022">
    <property type="component" value="Unassembled WGS sequence"/>
</dbReference>
<dbReference type="PANTHER" id="PTHR11746">
    <property type="entry name" value="O-METHYLTRANSFERASE"/>
    <property type="match status" value="1"/>
</dbReference>